<dbReference type="InterPro" id="IPR050272">
    <property type="entry name" value="Isochorismatase-like_hydrls"/>
</dbReference>
<sequence length="320" mass="34757">MPATTNNENSHHQAVIGDVDNFWLYSSQTGFDLTRPPTPSARPIQPRVIIETTYLPIAIDPAKSALIIVDMQNYFLSPALGRSKGAGHAAVDQLIQHAIPAARKAGIRVVWVNWGLTEQEVKEMPPAIKRAFGFEACVDGQSGEEKFANIEAGGGFGLDKHGLKTQHKGMGSEIGKVVDPDTGEEIEAGRVLMRGSWNCELWPSLAKVYDEGRKLDVKPDVWVHKNRMSGMWGAETELEVFLKKEGIRTLLFTGVNTDQCVGGTLTDSYSKGYDCVLLSDGAATNSPEYAQKCYEYNSANGYGFVTSCEKLAAGVSPAVS</sequence>
<keyword evidence="2" id="KW-0378">Hydrolase</keyword>
<gene>
    <name evidence="4" type="ORF">Slin15195_G060830</name>
</gene>
<evidence type="ECO:0000259" key="3">
    <source>
        <dbReference type="Pfam" id="PF00857"/>
    </source>
</evidence>
<dbReference type="CDD" id="cd00431">
    <property type="entry name" value="cysteine_hydrolases"/>
    <property type="match status" value="1"/>
</dbReference>
<dbReference type="PANTHER" id="PTHR43540:SF9">
    <property type="entry name" value="FAMILY HYDROLASE, PUTATIVE (AFU_ORTHOLOGUE AFUA_2G08700)-RELATED"/>
    <property type="match status" value="1"/>
</dbReference>
<feature type="domain" description="Isochorismatase-like" evidence="3">
    <location>
        <begin position="64"/>
        <end position="145"/>
    </location>
</feature>
<feature type="domain" description="Isochorismatase-like" evidence="3">
    <location>
        <begin position="196"/>
        <end position="295"/>
    </location>
</feature>
<dbReference type="Gene3D" id="3.40.50.850">
    <property type="entry name" value="Isochorismatase-like"/>
    <property type="match status" value="1"/>
</dbReference>
<evidence type="ECO:0000256" key="1">
    <source>
        <dbReference type="ARBA" id="ARBA00006336"/>
    </source>
</evidence>
<evidence type="ECO:0000313" key="5">
    <source>
        <dbReference type="Proteomes" id="UP001056384"/>
    </source>
</evidence>
<organism evidence="4 5">
    <name type="scientific">Septoria linicola</name>
    <dbReference type="NCBI Taxonomy" id="215465"/>
    <lineage>
        <taxon>Eukaryota</taxon>
        <taxon>Fungi</taxon>
        <taxon>Dikarya</taxon>
        <taxon>Ascomycota</taxon>
        <taxon>Pezizomycotina</taxon>
        <taxon>Dothideomycetes</taxon>
        <taxon>Dothideomycetidae</taxon>
        <taxon>Mycosphaerellales</taxon>
        <taxon>Mycosphaerellaceae</taxon>
        <taxon>Septoria</taxon>
    </lineage>
</organism>
<dbReference type="InterPro" id="IPR000868">
    <property type="entry name" value="Isochorismatase-like_dom"/>
</dbReference>
<accession>A0A9Q9AQR5</accession>
<dbReference type="Proteomes" id="UP001056384">
    <property type="component" value="Chromosome 4"/>
</dbReference>
<dbReference type="GO" id="GO:0016787">
    <property type="term" value="F:hydrolase activity"/>
    <property type="evidence" value="ECO:0007669"/>
    <property type="project" value="UniProtKB-KW"/>
</dbReference>
<dbReference type="InterPro" id="IPR036380">
    <property type="entry name" value="Isochorismatase-like_sf"/>
</dbReference>
<reference evidence="4" key="1">
    <citation type="submission" date="2022-06" db="EMBL/GenBank/DDBJ databases">
        <title>Complete genome sequences of two strains of the flax pathogen Septoria linicola.</title>
        <authorList>
            <person name="Lapalu N."/>
            <person name="Simon A."/>
            <person name="Demenou B."/>
            <person name="Paumier D."/>
            <person name="Guillot M.-P."/>
            <person name="Gout L."/>
            <person name="Valade R."/>
        </authorList>
    </citation>
    <scope>NUCLEOTIDE SEQUENCE</scope>
    <source>
        <strain evidence="4">SE15195</strain>
    </source>
</reference>
<proteinExistence type="inferred from homology"/>
<evidence type="ECO:0000313" key="4">
    <source>
        <dbReference type="EMBL" id="USW52764.1"/>
    </source>
</evidence>
<dbReference type="PANTHER" id="PTHR43540">
    <property type="entry name" value="PEROXYUREIDOACRYLATE/UREIDOACRYLATE AMIDOHYDROLASE-RELATED"/>
    <property type="match status" value="1"/>
</dbReference>
<keyword evidence="5" id="KW-1185">Reference proteome</keyword>
<name>A0A9Q9AQR5_9PEZI</name>
<dbReference type="EMBL" id="CP099421">
    <property type="protein sequence ID" value="USW52764.1"/>
    <property type="molecule type" value="Genomic_DNA"/>
</dbReference>
<evidence type="ECO:0000256" key="2">
    <source>
        <dbReference type="ARBA" id="ARBA00022801"/>
    </source>
</evidence>
<dbReference type="AlphaFoldDB" id="A0A9Q9AQR5"/>
<dbReference type="Pfam" id="PF00857">
    <property type="entry name" value="Isochorismatase"/>
    <property type="match status" value="2"/>
</dbReference>
<dbReference type="SUPFAM" id="SSF52499">
    <property type="entry name" value="Isochorismatase-like hydrolases"/>
    <property type="match status" value="1"/>
</dbReference>
<comment type="similarity">
    <text evidence="1">Belongs to the isochorismatase family.</text>
</comment>
<protein>
    <submittedName>
        <fullName evidence="4">Isochorismatase</fullName>
    </submittedName>
</protein>